<organism evidence="1 2">
    <name type="scientific">Caenorhabditis bovis</name>
    <dbReference type="NCBI Taxonomy" id="2654633"/>
    <lineage>
        <taxon>Eukaryota</taxon>
        <taxon>Metazoa</taxon>
        <taxon>Ecdysozoa</taxon>
        <taxon>Nematoda</taxon>
        <taxon>Chromadorea</taxon>
        <taxon>Rhabditida</taxon>
        <taxon>Rhabditina</taxon>
        <taxon>Rhabditomorpha</taxon>
        <taxon>Rhabditoidea</taxon>
        <taxon>Rhabditidae</taxon>
        <taxon>Peloderinae</taxon>
        <taxon>Caenorhabditis</taxon>
    </lineage>
</organism>
<dbReference type="EMBL" id="CADEPM010000003">
    <property type="protein sequence ID" value="CAB3402469.1"/>
    <property type="molecule type" value="Genomic_DNA"/>
</dbReference>
<proteinExistence type="predicted"/>
<keyword evidence="2" id="KW-1185">Reference proteome</keyword>
<reference evidence="1 2" key="1">
    <citation type="submission" date="2020-04" db="EMBL/GenBank/DDBJ databases">
        <authorList>
            <person name="Laetsch R D."/>
            <person name="Stevens L."/>
            <person name="Kumar S."/>
            <person name="Blaxter L. M."/>
        </authorList>
    </citation>
    <scope>NUCLEOTIDE SEQUENCE [LARGE SCALE GENOMIC DNA]</scope>
</reference>
<dbReference type="Proteomes" id="UP000494206">
    <property type="component" value="Unassembled WGS sequence"/>
</dbReference>
<evidence type="ECO:0000313" key="1">
    <source>
        <dbReference type="EMBL" id="CAB3402469.1"/>
    </source>
</evidence>
<evidence type="ECO:0000313" key="2">
    <source>
        <dbReference type="Proteomes" id="UP000494206"/>
    </source>
</evidence>
<gene>
    <name evidence="1" type="ORF">CBOVIS_LOCUS5084</name>
</gene>
<dbReference type="AlphaFoldDB" id="A0A8S1EMJ4"/>
<comment type="caution">
    <text evidence="1">The sequence shown here is derived from an EMBL/GenBank/DDBJ whole genome shotgun (WGS) entry which is preliminary data.</text>
</comment>
<accession>A0A8S1EMJ4</accession>
<protein>
    <submittedName>
        <fullName evidence="1">Uncharacterized protein</fullName>
    </submittedName>
</protein>
<sequence>MRMFGCQKFYNDIKLCQTRWLVRMVEMVEMSGRNSKKTEKIRIVLVHLWKNQIARIQRRTNQQVTFQISFGAIGLNGIHGLNVIAIETSRNVLEFAKEMHVKDAWMSTRHVRLPNAQLQKNGQRGLNGSTERPGLHGSLQQESHFDIDLCRNRTLNLSINYCHIAQLKQKFLFRCFFLFPVSA</sequence>
<name>A0A8S1EMJ4_9PELO</name>